<reference evidence="4 5" key="1">
    <citation type="journal article" date="2017" name="PLoS Biol.">
        <title>The sea cucumber genome provides insights into morphological evolution and visceral regeneration.</title>
        <authorList>
            <person name="Zhang X."/>
            <person name="Sun L."/>
            <person name="Yuan J."/>
            <person name="Sun Y."/>
            <person name="Gao Y."/>
            <person name="Zhang L."/>
            <person name="Li S."/>
            <person name="Dai H."/>
            <person name="Hamel J.F."/>
            <person name="Liu C."/>
            <person name="Yu Y."/>
            <person name="Liu S."/>
            <person name="Lin W."/>
            <person name="Guo K."/>
            <person name="Jin S."/>
            <person name="Xu P."/>
            <person name="Storey K.B."/>
            <person name="Huan P."/>
            <person name="Zhang T."/>
            <person name="Zhou Y."/>
            <person name="Zhang J."/>
            <person name="Lin C."/>
            <person name="Li X."/>
            <person name="Xing L."/>
            <person name="Huo D."/>
            <person name="Sun M."/>
            <person name="Wang L."/>
            <person name="Mercier A."/>
            <person name="Li F."/>
            <person name="Yang H."/>
            <person name="Xiang J."/>
        </authorList>
    </citation>
    <scope>NUCLEOTIDE SEQUENCE [LARGE SCALE GENOMIC DNA]</scope>
    <source>
        <strain evidence="4">Shaxun</strain>
        <tissue evidence="4">Muscle</tissue>
    </source>
</reference>
<evidence type="ECO:0000313" key="5">
    <source>
        <dbReference type="Proteomes" id="UP000230750"/>
    </source>
</evidence>
<protein>
    <submittedName>
        <fullName evidence="4">Putative gem-associated protein 5-like</fullName>
    </submittedName>
</protein>
<dbReference type="GO" id="GO:0032797">
    <property type="term" value="C:SMN complex"/>
    <property type="evidence" value="ECO:0007669"/>
    <property type="project" value="TreeGrafter"/>
</dbReference>
<dbReference type="GO" id="GO:0005634">
    <property type="term" value="C:nucleus"/>
    <property type="evidence" value="ECO:0007669"/>
    <property type="project" value="TreeGrafter"/>
</dbReference>
<dbReference type="EMBL" id="MRZV01000048">
    <property type="protein sequence ID" value="PIK60771.1"/>
    <property type="molecule type" value="Genomic_DNA"/>
</dbReference>
<dbReference type="Gene3D" id="2.130.10.10">
    <property type="entry name" value="YVTN repeat-like/Quinoprotein amine dehydrogenase"/>
    <property type="match status" value="1"/>
</dbReference>
<dbReference type="Pfam" id="PF00400">
    <property type="entry name" value="WD40"/>
    <property type="match status" value="2"/>
</dbReference>
<dbReference type="PANTHER" id="PTHR46362:SF1">
    <property type="entry name" value="GEM-ASSOCIATED PROTEIN 5"/>
    <property type="match status" value="1"/>
</dbReference>
<dbReference type="InterPro" id="IPR019775">
    <property type="entry name" value="WD40_repeat_CS"/>
</dbReference>
<dbReference type="PROSITE" id="PS00678">
    <property type="entry name" value="WD_REPEATS_1"/>
    <property type="match status" value="1"/>
</dbReference>
<dbReference type="PANTHER" id="PTHR46362">
    <property type="entry name" value="GEM-ASSOCIATED PROTEIN 5"/>
    <property type="match status" value="1"/>
</dbReference>
<dbReference type="SMART" id="SM00320">
    <property type="entry name" value="WD40"/>
    <property type="match status" value="4"/>
</dbReference>
<feature type="repeat" description="WD" evidence="3">
    <location>
        <begin position="145"/>
        <end position="187"/>
    </location>
</feature>
<name>A0A2G8LKJ9_STIJA</name>
<evidence type="ECO:0000313" key="4">
    <source>
        <dbReference type="EMBL" id="PIK60771.1"/>
    </source>
</evidence>
<organism evidence="4 5">
    <name type="scientific">Stichopus japonicus</name>
    <name type="common">Sea cucumber</name>
    <dbReference type="NCBI Taxonomy" id="307972"/>
    <lineage>
        <taxon>Eukaryota</taxon>
        <taxon>Metazoa</taxon>
        <taxon>Echinodermata</taxon>
        <taxon>Eleutherozoa</taxon>
        <taxon>Echinozoa</taxon>
        <taxon>Holothuroidea</taxon>
        <taxon>Aspidochirotacea</taxon>
        <taxon>Aspidochirotida</taxon>
        <taxon>Stichopodidae</taxon>
        <taxon>Apostichopus</taxon>
    </lineage>
</organism>
<keyword evidence="2" id="KW-0677">Repeat</keyword>
<dbReference type="PROSITE" id="PS50082">
    <property type="entry name" value="WD_REPEATS_2"/>
    <property type="match status" value="1"/>
</dbReference>
<gene>
    <name evidence="4" type="ORF">BSL78_02335</name>
</gene>
<sequence length="277" mass="30713">MICLYSCGGEGVVYQHHATSLNEEAVCIDTIIRSTNTLQHMLPLRSEVSWRSDRSFVAIGNDDGSIEILGAPHLLLLCTIQVHHKIINCLQWFPSQIPQGQSSLWFCLASGSNETVVHVHDLSNVLGQETLIPMPAPISSAFRSLNGHMLRVTTLQWNPLADGKLASVSYDGTAQIWDVDSGEALANFRGHQGRLLSVAWSHLDPDILFTGGEDFCVMKWKISECTHKQPPKAFIDAILDELFPVLRLDKDSNRVLAARLAIILEQQPRIKMGSKNP</sequence>
<dbReference type="InterPro" id="IPR001680">
    <property type="entry name" value="WD40_rpt"/>
</dbReference>
<keyword evidence="5" id="KW-1185">Reference proteome</keyword>
<accession>A0A2G8LKJ9</accession>
<dbReference type="AlphaFoldDB" id="A0A2G8LKJ9"/>
<dbReference type="GO" id="GO:0003730">
    <property type="term" value="F:mRNA 3'-UTR binding"/>
    <property type="evidence" value="ECO:0007669"/>
    <property type="project" value="TreeGrafter"/>
</dbReference>
<keyword evidence="1 3" id="KW-0853">WD repeat</keyword>
<dbReference type="SUPFAM" id="SSF50978">
    <property type="entry name" value="WD40 repeat-like"/>
    <property type="match status" value="1"/>
</dbReference>
<dbReference type="STRING" id="307972.A0A2G8LKJ9"/>
<evidence type="ECO:0000256" key="2">
    <source>
        <dbReference type="ARBA" id="ARBA00022737"/>
    </source>
</evidence>
<dbReference type="InterPro" id="IPR052640">
    <property type="entry name" value="Gemin-5"/>
</dbReference>
<dbReference type="GO" id="GO:0000387">
    <property type="term" value="P:spliceosomal snRNP assembly"/>
    <property type="evidence" value="ECO:0007669"/>
    <property type="project" value="TreeGrafter"/>
</dbReference>
<evidence type="ECO:0000256" key="3">
    <source>
        <dbReference type="PROSITE-ProRule" id="PRU00221"/>
    </source>
</evidence>
<evidence type="ECO:0000256" key="1">
    <source>
        <dbReference type="ARBA" id="ARBA00022574"/>
    </source>
</evidence>
<comment type="caution">
    <text evidence="4">The sequence shown here is derived from an EMBL/GenBank/DDBJ whole genome shotgun (WGS) entry which is preliminary data.</text>
</comment>
<dbReference type="InterPro" id="IPR036322">
    <property type="entry name" value="WD40_repeat_dom_sf"/>
</dbReference>
<dbReference type="InterPro" id="IPR015943">
    <property type="entry name" value="WD40/YVTN_repeat-like_dom_sf"/>
</dbReference>
<dbReference type="Proteomes" id="UP000230750">
    <property type="component" value="Unassembled WGS sequence"/>
</dbReference>
<dbReference type="PROSITE" id="PS50294">
    <property type="entry name" value="WD_REPEATS_REGION"/>
    <property type="match status" value="1"/>
</dbReference>
<proteinExistence type="predicted"/>
<dbReference type="OrthoDB" id="7326421at2759"/>